<dbReference type="GO" id="GO:0008270">
    <property type="term" value="F:zinc ion binding"/>
    <property type="evidence" value="ECO:0007669"/>
    <property type="project" value="UniProtKB-KW"/>
</dbReference>
<dbReference type="Proteomes" id="UP000467841">
    <property type="component" value="Unassembled WGS sequence"/>
</dbReference>
<evidence type="ECO:0000259" key="3">
    <source>
        <dbReference type="PROSITE" id="PS50157"/>
    </source>
</evidence>
<keyword evidence="1" id="KW-0862">Zinc</keyword>
<dbReference type="EMBL" id="CACVBM020001407">
    <property type="protein sequence ID" value="CAA7049161.1"/>
    <property type="molecule type" value="Genomic_DNA"/>
</dbReference>
<evidence type="ECO:0000313" key="4">
    <source>
        <dbReference type="EMBL" id="CAA7049161.1"/>
    </source>
</evidence>
<dbReference type="PROSITE" id="PS50157">
    <property type="entry name" value="ZINC_FINGER_C2H2_2"/>
    <property type="match status" value="1"/>
</dbReference>
<evidence type="ECO:0000256" key="2">
    <source>
        <dbReference type="SAM" id="MobiDB-lite"/>
    </source>
</evidence>
<comment type="caution">
    <text evidence="4">The sequence shown here is derived from an EMBL/GenBank/DDBJ whole genome shotgun (WGS) entry which is preliminary data.</text>
</comment>
<name>A0A6D2KAG7_9BRAS</name>
<evidence type="ECO:0000313" key="5">
    <source>
        <dbReference type="Proteomes" id="UP000467841"/>
    </source>
</evidence>
<gene>
    <name evidence="4" type="ORF">MERR_LOCUS36396</name>
</gene>
<reference evidence="4" key="1">
    <citation type="submission" date="2020-01" db="EMBL/GenBank/DDBJ databases">
        <authorList>
            <person name="Mishra B."/>
        </authorList>
    </citation>
    <scope>NUCLEOTIDE SEQUENCE [LARGE SCALE GENOMIC DNA]</scope>
</reference>
<protein>
    <recommendedName>
        <fullName evidence="3">C2H2-type domain-containing protein</fullName>
    </recommendedName>
</protein>
<dbReference type="AlphaFoldDB" id="A0A6D2KAG7"/>
<feature type="domain" description="C2H2-type" evidence="3">
    <location>
        <begin position="77"/>
        <end position="104"/>
    </location>
</feature>
<keyword evidence="5" id="KW-1185">Reference proteome</keyword>
<sequence>MMSSSNSSSRPDQKFKSIVVAMEEENKKTINNPKQSSLEEVVFENTIPTERPSFGLGVVHTETTMMKKYPPKDNNIVRCKICKKFFPNAKSLGDHQSCHNQEKELTRQLKNLEASSFPGQVSTMKPYNSYQDKSNSLFGENPLDPLKRVGLSLGPFKPNFPPFNNRFMASTSHGFASRTPSLTHNNNLHPTLSNVDVKSWLNRSDYPPLFNRGFYGGFTDINMNMFPPTKNPYNEIPICGSSSRNPLPSSYRYGPHALSLDLSLGLPNPIGSSINNNNSCSHGFPLPDIPPPPSPSWSTGDSSNRSRGVTGGGITTDLNMHLWPSVVDSVTRNDPPPPATNLSKDENVSKGKNEIRLFGIRITNEVAEDHTEV</sequence>
<dbReference type="PROSITE" id="PS00028">
    <property type="entry name" value="ZINC_FINGER_C2H2_1"/>
    <property type="match status" value="1"/>
</dbReference>
<keyword evidence="1" id="KW-0479">Metal-binding</keyword>
<evidence type="ECO:0000256" key="1">
    <source>
        <dbReference type="PROSITE-ProRule" id="PRU00042"/>
    </source>
</evidence>
<proteinExistence type="predicted"/>
<dbReference type="InterPro" id="IPR036236">
    <property type="entry name" value="Znf_C2H2_sf"/>
</dbReference>
<feature type="region of interest" description="Disordered" evidence="2">
    <location>
        <begin position="282"/>
        <end position="348"/>
    </location>
</feature>
<dbReference type="SUPFAM" id="SSF57667">
    <property type="entry name" value="beta-beta-alpha zinc fingers"/>
    <property type="match status" value="1"/>
</dbReference>
<accession>A0A6D2KAG7</accession>
<dbReference type="InterPro" id="IPR013087">
    <property type="entry name" value="Znf_C2H2_type"/>
</dbReference>
<organism evidence="4 5">
    <name type="scientific">Microthlaspi erraticum</name>
    <dbReference type="NCBI Taxonomy" id="1685480"/>
    <lineage>
        <taxon>Eukaryota</taxon>
        <taxon>Viridiplantae</taxon>
        <taxon>Streptophyta</taxon>
        <taxon>Embryophyta</taxon>
        <taxon>Tracheophyta</taxon>
        <taxon>Spermatophyta</taxon>
        <taxon>Magnoliopsida</taxon>
        <taxon>eudicotyledons</taxon>
        <taxon>Gunneridae</taxon>
        <taxon>Pentapetalae</taxon>
        <taxon>rosids</taxon>
        <taxon>malvids</taxon>
        <taxon>Brassicales</taxon>
        <taxon>Brassicaceae</taxon>
        <taxon>Coluteocarpeae</taxon>
        <taxon>Microthlaspi</taxon>
    </lineage>
</organism>
<keyword evidence="1" id="KW-0863">Zinc-finger</keyword>